<sequence>MEHKGSALLVAFATSGTLHCALTFASDGFIGRPLRDGDEGFGIDGFGLSGVEDSVLLLDVRGRNYSRGGITFVFSVTHPAIDKGKYVFVNGFRDVSKHGV</sequence>
<name>A0AA39N6H9_ARMTA</name>
<dbReference type="Proteomes" id="UP001175211">
    <property type="component" value="Unassembled WGS sequence"/>
</dbReference>
<evidence type="ECO:0000313" key="2">
    <source>
        <dbReference type="Proteomes" id="UP001175211"/>
    </source>
</evidence>
<comment type="caution">
    <text evidence="1">The sequence shown here is derived from an EMBL/GenBank/DDBJ whole genome shotgun (WGS) entry which is preliminary data.</text>
</comment>
<accession>A0AA39N6H9</accession>
<keyword evidence="2" id="KW-1185">Reference proteome</keyword>
<dbReference type="AlphaFoldDB" id="A0AA39N6H9"/>
<reference evidence="1" key="1">
    <citation type="submission" date="2023-06" db="EMBL/GenBank/DDBJ databases">
        <authorList>
            <consortium name="Lawrence Berkeley National Laboratory"/>
            <person name="Ahrendt S."/>
            <person name="Sahu N."/>
            <person name="Indic B."/>
            <person name="Wong-Bajracharya J."/>
            <person name="Merenyi Z."/>
            <person name="Ke H.-M."/>
            <person name="Monk M."/>
            <person name="Kocsube S."/>
            <person name="Drula E."/>
            <person name="Lipzen A."/>
            <person name="Balint B."/>
            <person name="Henrissat B."/>
            <person name="Andreopoulos B."/>
            <person name="Martin F.M."/>
            <person name="Harder C.B."/>
            <person name="Rigling D."/>
            <person name="Ford K.L."/>
            <person name="Foster G.D."/>
            <person name="Pangilinan J."/>
            <person name="Papanicolaou A."/>
            <person name="Barry K."/>
            <person name="LaButti K."/>
            <person name="Viragh M."/>
            <person name="Koriabine M."/>
            <person name="Yan M."/>
            <person name="Riley R."/>
            <person name="Champramary S."/>
            <person name="Plett K.L."/>
            <person name="Tsai I.J."/>
            <person name="Slot J."/>
            <person name="Sipos G."/>
            <person name="Plett J."/>
            <person name="Nagy L.G."/>
            <person name="Grigoriev I.V."/>
        </authorList>
    </citation>
    <scope>NUCLEOTIDE SEQUENCE</scope>
    <source>
        <strain evidence="1">CCBAS 213</strain>
    </source>
</reference>
<dbReference type="EMBL" id="JAUEPS010000015">
    <property type="protein sequence ID" value="KAK0459228.1"/>
    <property type="molecule type" value="Genomic_DNA"/>
</dbReference>
<dbReference type="GeneID" id="85353102"/>
<dbReference type="RefSeq" id="XP_060331454.1">
    <property type="nucleotide sequence ID" value="XM_060469554.1"/>
</dbReference>
<proteinExistence type="predicted"/>
<protein>
    <submittedName>
        <fullName evidence="1">Uncharacterized protein</fullName>
    </submittedName>
</protein>
<evidence type="ECO:0000313" key="1">
    <source>
        <dbReference type="EMBL" id="KAK0459228.1"/>
    </source>
</evidence>
<organism evidence="1 2">
    <name type="scientific">Armillaria tabescens</name>
    <name type="common">Ringless honey mushroom</name>
    <name type="synonym">Agaricus tabescens</name>
    <dbReference type="NCBI Taxonomy" id="1929756"/>
    <lineage>
        <taxon>Eukaryota</taxon>
        <taxon>Fungi</taxon>
        <taxon>Dikarya</taxon>
        <taxon>Basidiomycota</taxon>
        <taxon>Agaricomycotina</taxon>
        <taxon>Agaricomycetes</taxon>
        <taxon>Agaricomycetidae</taxon>
        <taxon>Agaricales</taxon>
        <taxon>Marasmiineae</taxon>
        <taxon>Physalacriaceae</taxon>
        <taxon>Desarmillaria</taxon>
    </lineage>
</organism>
<gene>
    <name evidence="1" type="ORF">EV420DRAFT_1479240</name>
</gene>